<reference evidence="2" key="1">
    <citation type="submission" date="2021-01" db="EMBL/GenBank/DDBJ databases">
        <authorList>
            <person name="Corre E."/>
            <person name="Pelletier E."/>
            <person name="Niang G."/>
            <person name="Scheremetjew M."/>
            <person name="Finn R."/>
            <person name="Kale V."/>
            <person name="Holt S."/>
            <person name="Cochrane G."/>
            <person name="Meng A."/>
            <person name="Brown T."/>
            <person name="Cohen L."/>
        </authorList>
    </citation>
    <scope>NUCLEOTIDE SEQUENCE</scope>
    <source>
        <strain evidence="2">OF101</strain>
    </source>
</reference>
<evidence type="ECO:0008006" key="3">
    <source>
        <dbReference type="Google" id="ProtNLM"/>
    </source>
</evidence>
<evidence type="ECO:0000313" key="2">
    <source>
        <dbReference type="EMBL" id="CAD9178091.1"/>
    </source>
</evidence>
<name>A0A7S1RXB4_ALECA</name>
<dbReference type="AlphaFoldDB" id="A0A7S1RXB4"/>
<protein>
    <recommendedName>
        <fullName evidence="3">Nudix hydrolase domain-containing protein</fullName>
    </recommendedName>
</protein>
<gene>
    <name evidence="2" type="ORF">ACAT0790_LOCUS54860</name>
</gene>
<dbReference type="EMBL" id="HBGE01092147">
    <property type="protein sequence ID" value="CAD9178091.1"/>
    <property type="molecule type" value="Transcribed_RNA"/>
</dbReference>
<proteinExistence type="predicted"/>
<dbReference type="PANTHER" id="PTHR36395:SF1">
    <property type="entry name" value="RING-H2 ZINC FINGER PROTEIN"/>
    <property type="match status" value="1"/>
</dbReference>
<accession>A0A7S1RXB4</accession>
<evidence type="ECO:0000256" key="1">
    <source>
        <dbReference type="SAM" id="MobiDB-lite"/>
    </source>
</evidence>
<dbReference type="PANTHER" id="PTHR36395">
    <property type="entry name" value="RING-H2 ZINC FINGER PROTEIN"/>
    <property type="match status" value="1"/>
</dbReference>
<organism evidence="2">
    <name type="scientific">Alexandrium catenella</name>
    <name type="common">Red tide dinoflagellate</name>
    <name type="synonym">Gonyaulax catenella</name>
    <dbReference type="NCBI Taxonomy" id="2925"/>
    <lineage>
        <taxon>Eukaryota</taxon>
        <taxon>Sar</taxon>
        <taxon>Alveolata</taxon>
        <taxon>Dinophyceae</taxon>
        <taxon>Gonyaulacales</taxon>
        <taxon>Pyrocystaceae</taxon>
        <taxon>Alexandrium</taxon>
    </lineage>
</organism>
<sequence>MPSCFRCGVPQRFLRSISITKATDESLSALLEERGIDVSQFGLGESKPISALVKEINEGSCRLEVERRSGSVVRYVEPIFVQLRYGNMVLIERARLQPNGKRRESRTLLAEKREPSDRGPFEAAIRAIWQKLNVEVHRDMDGFLHEKIEDVTFTDRRDSASYPGIPAVYLTHYVHVVVKENSPAEAAFKECGLPGCSEFETDEEKPSGTVKFTWRWMVIQEARISGVKGFPGGARRGSLQSLSSVATDDPGEGGARRGSLDSQIDDGAARRGSLASQV</sequence>
<feature type="region of interest" description="Disordered" evidence="1">
    <location>
        <begin position="230"/>
        <end position="278"/>
    </location>
</feature>